<gene>
    <name evidence="2" type="ORF">EBN03_05895</name>
</gene>
<dbReference type="PANTHER" id="PTHR23150:SF19">
    <property type="entry name" value="FORMYLGLYCINE-GENERATING ENZYME"/>
    <property type="match status" value="1"/>
</dbReference>
<protein>
    <submittedName>
        <fullName evidence="2">Formylglycine-generating enzyme family protein</fullName>
    </submittedName>
</protein>
<evidence type="ECO:0000313" key="3">
    <source>
        <dbReference type="Proteomes" id="UP000279275"/>
    </source>
</evidence>
<dbReference type="InterPro" id="IPR042095">
    <property type="entry name" value="SUMF_sf"/>
</dbReference>
<name>A0A3M2L8U5_9NOCA</name>
<feature type="domain" description="Sulfatase-modifying factor enzyme-like" evidence="1">
    <location>
        <begin position="12"/>
        <end position="297"/>
    </location>
</feature>
<dbReference type="EMBL" id="RFFH01000002">
    <property type="protein sequence ID" value="RMI33987.1"/>
    <property type="molecule type" value="Genomic_DNA"/>
</dbReference>
<evidence type="ECO:0000313" key="2">
    <source>
        <dbReference type="EMBL" id="RMI33987.1"/>
    </source>
</evidence>
<dbReference type="Pfam" id="PF03781">
    <property type="entry name" value="FGE-sulfatase"/>
    <property type="match status" value="1"/>
</dbReference>
<dbReference type="OrthoDB" id="9768004at2"/>
<keyword evidence="3" id="KW-1185">Reference proteome</keyword>
<organism evidence="2 3">
    <name type="scientific">Nocardia stercoris</name>
    <dbReference type="NCBI Taxonomy" id="2483361"/>
    <lineage>
        <taxon>Bacteria</taxon>
        <taxon>Bacillati</taxon>
        <taxon>Actinomycetota</taxon>
        <taxon>Actinomycetes</taxon>
        <taxon>Mycobacteriales</taxon>
        <taxon>Nocardiaceae</taxon>
        <taxon>Nocardia</taxon>
    </lineage>
</organism>
<dbReference type="AlphaFoldDB" id="A0A3M2L8U5"/>
<comment type="caution">
    <text evidence="2">The sequence shown here is derived from an EMBL/GenBank/DDBJ whole genome shotgun (WGS) entry which is preliminary data.</text>
</comment>
<evidence type="ECO:0000259" key="1">
    <source>
        <dbReference type="Pfam" id="PF03781"/>
    </source>
</evidence>
<reference evidence="2 3" key="1">
    <citation type="submission" date="2018-10" db="EMBL/GenBank/DDBJ databases">
        <title>Isolation from cow dung.</title>
        <authorList>
            <person name="Ling L."/>
        </authorList>
    </citation>
    <scope>NUCLEOTIDE SEQUENCE [LARGE SCALE GENOMIC DNA]</scope>
    <source>
        <strain evidence="2 3">NEAU-LL90</strain>
    </source>
</reference>
<proteinExistence type="predicted"/>
<dbReference type="Gene3D" id="3.90.1580.10">
    <property type="entry name" value="paralog of FGE (formylglycine-generating enzyme)"/>
    <property type="match status" value="1"/>
</dbReference>
<dbReference type="InterPro" id="IPR051043">
    <property type="entry name" value="Sulfatase_Mod_Factor_Kinase"/>
</dbReference>
<accession>A0A3M2L8U5</accession>
<dbReference type="Proteomes" id="UP000279275">
    <property type="component" value="Unassembled WGS sequence"/>
</dbReference>
<dbReference type="InterPro" id="IPR005532">
    <property type="entry name" value="SUMF_dom"/>
</dbReference>
<dbReference type="GO" id="GO:0120147">
    <property type="term" value="F:formylglycine-generating oxidase activity"/>
    <property type="evidence" value="ECO:0007669"/>
    <property type="project" value="TreeGrafter"/>
</dbReference>
<sequence>MTETGTIEAVGELVRIPAQTLLQGDDGDPEEGPVREVTVESFRIQRHQVTNAQFAVFVAATGYRTVAERDLDPANYPGAPRENLQPGSMVFHRTAGPVDLRDMSQWWRWTPGACWNHPRGPRSGLRGRDAHPVVHVAYEDAAAYAEWAGLALPTEAQWEAAARGGLPHARFTWGDEPERPGQRLANYWHGEFPYLPDTGYGQTTPVGSFAPNGYGLFDMAGNVWEWTSDLYGPTRATRPCCAADTFDPRQPQFAIERRVVKGGSFLCADTYCLRYRPAARRPQMVDTGMSHIGFRCVE</sequence>
<dbReference type="InterPro" id="IPR016187">
    <property type="entry name" value="CTDL_fold"/>
</dbReference>
<dbReference type="SUPFAM" id="SSF56436">
    <property type="entry name" value="C-type lectin-like"/>
    <property type="match status" value="1"/>
</dbReference>
<dbReference type="RefSeq" id="WP_122186913.1">
    <property type="nucleotide sequence ID" value="NZ_RFFH01000002.1"/>
</dbReference>
<dbReference type="PANTHER" id="PTHR23150">
    <property type="entry name" value="SULFATASE MODIFYING FACTOR 1, 2"/>
    <property type="match status" value="1"/>
</dbReference>